<dbReference type="Pfam" id="PF18962">
    <property type="entry name" value="Por_Secre_tail"/>
    <property type="match status" value="1"/>
</dbReference>
<organism evidence="2 3">
    <name type="scientific">Flavisolibacter ginsengisoli DSM 18119</name>
    <dbReference type="NCBI Taxonomy" id="1121884"/>
    <lineage>
        <taxon>Bacteria</taxon>
        <taxon>Pseudomonadati</taxon>
        <taxon>Bacteroidota</taxon>
        <taxon>Chitinophagia</taxon>
        <taxon>Chitinophagales</taxon>
        <taxon>Chitinophagaceae</taxon>
        <taxon>Flavisolibacter</taxon>
    </lineage>
</organism>
<keyword evidence="3" id="KW-1185">Reference proteome</keyword>
<dbReference type="Proteomes" id="UP000184048">
    <property type="component" value="Unassembled WGS sequence"/>
</dbReference>
<dbReference type="AlphaFoldDB" id="A0A1M5ELR2"/>
<evidence type="ECO:0000313" key="2">
    <source>
        <dbReference type="EMBL" id="SHF80238.1"/>
    </source>
</evidence>
<feature type="domain" description="Secretion system C-terminal sorting" evidence="1">
    <location>
        <begin position="625"/>
        <end position="692"/>
    </location>
</feature>
<sequence>CGAELDPTYPPFDNISPAASSITYSFSDATGSFSISYDPFSNSYQLLPLPFGDHMVTATAHFCNQSTLSCTFKVTVTGAPVPTITCPVDFTVFANPLTCNALVSFSGSHAALSPDATQIIYSYGGVLSTTSLFLPYGENIVTAKATIPCVGDKTCTFTVTVAPNPQDIVFNCPGPVTVACSKDVPGPDIRSVTLSYFCATFTVEYVGDVISNQTCANRYTITRTYRVKEVPSVTCSQTITVFDNSPPVISNVSVSSATLWPPNHKMQTVTVGYDVLDNCGATSSLSVSSNQPINGTGDGDTSPDWVITDDHHVQLRAERGNSTDGRIYTITVTANDGCNATSTAITTVTVAHNINSPVTGTPFRIGSTVNFSGVFWDKPANKHTAAWLINDNISVKGTVTEPSGTKNGKVTGSYKFGSTGIYRLQMNVTDQNKVTSYANTNEDLEEIIVIYDPNGGYAYGGGNFASPKGALVSNPSATGKVTYGFTVNYYKGATLPKGQTQFNFNVGGFKYDAVNFDYLSVAGYKAVFKGSGKILGGQSGINFIMYVIDGALDGSGVDKVRLKIYNKNTSQVYYDNEPGKSDAADPVTKVGVNSQVVISGTPLVTQAKKIPSETLPLATELTVRVYPNPTQNLFALQVESANQNDQIILQVFDLLGRLVETRTITQGLTDRIGSMYKPGTYLFKVIQGNDHKEFKVLKLPGLIF</sequence>
<proteinExistence type="predicted"/>
<feature type="non-terminal residue" evidence="2">
    <location>
        <position position="1"/>
    </location>
</feature>
<accession>A0A1M5ELR2</accession>
<dbReference type="NCBIfam" id="TIGR04183">
    <property type="entry name" value="Por_Secre_tail"/>
    <property type="match status" value="1"/>
</dbReference>
<dbReference type="InterPro" id="IPR026444">
    <property type="entry name" value="Secre_tail"/>
</dbReference>
<evidence type="ECO:0000259" key="1">
    <source>
        <dbReference type="Pfam" id="PF18962"/>
    </source>
</evidence>
<gene>
    <name evidence="2" type="ORF">SAMN02745131_03557</name>
</gene>
<reference evidence="2 3" key="1">
    <citation type="submission" date="2016-11" db="EMBL/GenBank/DDBJ databases">
        <authorList>
            <person name="Jaros S."/>
            <person name="Januszkiewicz K."/>
            <person name="Wedrychowicz H."/>
        </authorList>
    </citation>
    <scope>NUCLEOTIDE SEQUENCE [LARGE SCALE GENOMIC DNA]</scope>
    <source>
        <strain evidence="2 3">DSM 18119</strain>
    </source>
</reference>
<protein>
    <submittedName>
        <fullName evidence="2">Por secretion system C-terminal sorting domain-containing protein</fullName>
    </submittedName>
</protein>
<dbReference type="OrthoDB" id="885845at2"/>
<name>A0A1M5ELR2_9BACT</name>
<dbReference type="RefSeq" id="WP_139256478.1">
    <property type="nucleotide sequence ID" value="NZ_FQUU01000019.1"/>
</dbReference>
<dbReference type="STRING" id="1121884.SAMN02745131_03557"/>
<dbReference type="EMBL" id="FQUU01000019">
    <property type="protein sequence ID" value="SHF80238.1"/>
    <property type="molecule type" value="Genomic_DNA"/>
</dbReference>
<evidence type="ECO:0000313" key="3">
    <source>
        <dbReference type="Proteomes" id="UP000184048"/>
    </source>
</evidence>